<keyword evidence="5 7" id="KW-1133">Transmembrane helix</keyword>
<dbReference type="PANTHER" id="PTHR43744">
    <property type="entry name" value="ABC TRANSPORTER PERMEASE PROTEIN MG189-RELATED-RELATED"/>
    <property type="match status" value="1"/>
</dbReference>
<comment type="caution">
    <text evidence="9">The sequence shown here is derived from an EMBL/GenBank/DDBJ whole genome shotgun (WGS) entry which is preliminary data.</text>
</comment>
<accession>A0ABS4UIX1</accession>
<comment type="subcellular location">
    <subcellularLocation>
        <location evidence="1 7">Cell membrane</location>
        <topology evidence="1 7">Multi-pass membrane protein</topology>
    </subcellularLocation>
</comment>
<gene>
    <name evidence="9" type="ORF">JOF29_002688</name>
</gene>
<keyword evidence="2 7" id="KW-0813">Transport</keyword>
<evidence type="ECO:0000313" key="9">
    <source>
        <dbReference type="EMBL" id="MBP2351605.1"/>
    </source>
</evidence>
<dbReference type="CDD" id="cd06261">
    <property type="entry name" value="TM_PBP2"/>
    <property type="match status" value="1"/>
</dbReference>
<evidence type="ECO:0000256" key="7">
    <source>
        <dbReference type="RuleBase" id="RU363032"/>
    </source>
</evidence>
<feature type="domain" description="ABC transmembrane type-1" evidence="8">
    <location>
        <begin position="54"/>
        <end position="261"/>
    </location>
</feature>
<evidence type="ECO:0000313" key="10">
    <source>
        <dbReference type="Proteomes" id="UP000755585"/>
    </source>
</evidence>
<evidence type="ECO:0000256" key="6">
    <source>
        <dbReference type="ARBA" id="ARBA00023136"/>
    </source>
</evidence>
<evidence type="ECO:0000256" key="4">
    <source>
        <dbReference type="ARBA" id="ARBA00022692"/>
    </source>
</evidence>
<dbReference type="Pfam" id="PF00528">
    <property type="entry name" value="BPD_transp_1"/>
    <property type="match status" value="1"/>
</dbReference>
<evidence type="ECO:0000256" key="5">
    <source>
        <dbReference type="ARBA" id="ARBA00022989"/>
    </source>
</evidence>
<sequence>MAVVVLFPVYVVVVTSLARQSDVNDAGGLVVILRHIDFGAYQQILAGGVVTRSLLVSLGVTTVGTLLSTSVVVLAAYGLSWPGTFAHRFLLSAVLLTFLFSPGLIPLYLTVRGLNLLDTYAVLVLVTGVPLMAFNLVILRSFFMSIPQELFDSARIDGASELRILTAIAMRLSKGVIAVIALFFGVSYWNNFFNALLFLNSPEKWPLQLVLRTYVLQGAGLPGSQFAQGAVHGAAPAPTLATQMAVVVLAIVPVLLVYPFVQRHFIQGVIIGAVKG</sequence>
<keyword evidence="4 7" id="KW-0812">Transmembrane</keyword>
<name>A0ABS4UIX1_9ACTN</name>
<proteinExistence type="inferred from homology"/>
<dbReference type="SUPFAM" id="SSF161098">
    <property type="entry name" value="MetI-like"/>
    <property type="match status" value="1"/>
</dbReference>
<keyword evidence="6 7" id="KW-0472">Membrane</keyword>
<keyword evidence="3" id="KW-1003">Cell membrane</keyword>
<reference evidence="9 10" key="1">
    <citation type="submission" date="2021-03" db="EMBL/GenBank/DDBJ databases">
        <title>Sequencing the genomes of 1000 actinobacteria strains.</title>
        <authorList>
            <person name="Klenk H.-P."/>
        </authorList>
    </citation>
    <scope>NUCLEOTIDE SEQUENCE [LARGE SCALE GENOMIC DNA]</scope>
    <source>
        <strain evidence="9 10">DSM 18824</strain>
    </source>
</reference>
<dbReference type="PROSITE" id="PS50928">
    <property type="entry name" value="ABC_TM1"/>
    <property type="match status" value="1"/>
</dbReference>
<feature type="transmembrane region" description="Helical" evidence="7">
    <location>
        <begin position="164"/>
        <end position="189"/>
    </location>
</feature>
<keyword evidence="10" id="KW-1185">Reference proteome</keyword>
<dbReference type="PANTHER" id="PTHR43744:SF9">
    <property type="entry name" value="POLYGALACTURONAN_RHAMNOGALACTURONAN TRANSPORT SYSTEM PERMEASE PROTEIN YTCP"/>
    <property type="match status" value="1"/>
</dbReference>
<comment type="similarity">
    <text evidence="7">Belongs to the binding-protein-dependent transport system permease family.</text>
</comment>
<feature type="transmembrane region" description="Helical" evidence="7">
    <location>
        <begin position="240"/>
        <end position="261"/>
    </location>
</feature>
<evidence type="ECO:0000256" key="1">
    <source>
        <dbReference type="ARBA" id="ARBA00004651"/>
    </source>
</evidence>
<dbReference type="Gene3D" id="1.10.3720.10">
    <property type="entry name" value="MetI-like"/>
    <property type="match status" value="1"/>
</dbReference>
<evidence type="ECO:0000259" key="8">
    <source>
        <dbReference type="PROSITE" id="PS50928"/>
    </source>
</evidence>
<feature type="transmembrane region" description="Helical" evidence="7">
    <location>
        <begin position="54"/>
        <end position="77"/>
    </location>
</feature>
<organism evidence="9 10">
    <name type="scientific">Kribbella aluminosa</name>
    <dbReference type="NCBI Taxonomy" id="416017"/>
    <lineage>
        <taxon>Bacteria</taxon>
        <taxon>Bacillati</taxon>
        <taxon>Actinomycetota</taxon>
        <taxon>Actinomycetes</taxon>
        <taxon>Propionibacteriales</taxon>
        <taxon>Kribbellaceae</taxon>
        <taxon>Kribbella</taxon>
    </lineage>
</organism>
<protein>
    <submittedName>
        <fullName evidence="9">Aldouronate transport system permease protein</fullName>
    </submittedName>
</protein>
<feature type="transmembrane region" description="Helical" evidence="7">
    <location>
        <begin position="121"/>
        <end position="143"/>
    </location>
</feature>
<dbReference type="InterPro" id="IPR035906">
    <property type="entry name" value="MetI-like_sf"/>
</dbReference>
<evidence type="ECO:0000256" key="3">
    <source>
        <dbReference type="ARBA" id="ARBA00022475"/>
    </source>
</evidence>
<feature type="transmembrane region" description="Helical" evidence="7">
    <location>
        <begin position="89"/>
        <end position="109"/>
    </location>
</feature>
<dbReference type="RefSeq" id="WP_307863303.1">
    <property type="nucleotide sequence ID" value="NZ_BAAAVU010000035.1"/>
</dbReference>
<dbReference type="InterPro" id="IPR000515">
    <property type="entry name" value="MetI-like"/>
</dbReference>
<evidence type="ECO:0000256" key="2">
    <source>
        <dbReference type="ARBA" id="ARBA00022448"/>
    </source>
</evidence>
<dbReference type="EMBL" id="JAGINT010000001">
    <property type="protein sequence ID" value="MBP2351605.1"/>
    <property type="molecule type" value="Genomic_DNA"/>
</dbReference>
<dbReference type="Proteomes" id="UP000755585">
    <property type="component" value="Unassembled WGS sequence"/>
</dbReference>